<comment type="caution">
    <text evidence="6">The sequence shown here is derived from an EMBL/GenBank/DDBJ whole genome shotgun (WGS) entry which is preliminary data.</text>
</comment>
<evidence type="ECO:0000313" key="6">
    <source>
        <dbReference type="EMBL" id="PRY09914.1"/>
    </source>
</evidence>
<proteinExistence type="predicted"/>
<evidence type="ECO:0000256" key="4">
    <source>
        <dbReference type="ARBA" id="ARBA00022840"/>
    </source>
</evidence>
<dbReference type="Proteomes" id="UP000238083">
    <property type="component" value="Unassembled WGS sequence"/>
</dbReference>
<sequence length="224" mass="23708">MRFCHDRAMAVHHPATIAPTKLELLQAWVPHQPWTGNADTSVLTKLGSYRFDDPDGEVGMETHLLATADGQVLQVPLTYRGVPRTGAEDSLITTMTHTTLGQRWIYDGCHDPVYVNALVTTIVTGGREAALYAATEQGMVLEPATTHVRGSGSWTTAPALTVPVVCHEGTTTTISAGVEVVLPRVVVPVAPGTGLVLSGTWPGQETPCVLVRVDVAGDSAHNAG</sequence>
<reference evidence="6 7" key="1">
    <citation type="submission" date="2018-03" db="EMBL/GenBank/DDBJ databases">
        <title>Genomic Encyclopedia of Archaeal and Bacterial Type Strains, Phase II (KMG-II): from individual species to whole genera.</title>
        <authorList>
            <person name="Goeker M."/>
        </authorList>
    </citation>
    <scope>NUCLEOTIDE SEQUENCE [LARGE SCALE GENOMIC DNA]</scope>
    <source>
        <strain evidence="6 7">DSM 19711</strain>
    </source>
</reference>
<evidence type="ECO:0000256" key="3">
    <source>
        <dbReference type="ARBA" id="ARBA00022777"/>
    </source>
</evidence>
<keyword evidence="7" id="KW-1185">Reference proteome</keyword>
<keyword evidence="3" id="KW-0418">Kinase</keyword>
<keyword evidence="4" id="KW-0067">ATP-binding</keyword>
<dbReference type="Pfam" id="PF18085">
    <property type="entry name" value="Mak_N_cap"/>
    <property type="match status" value="1"/>
</dbReference>
<evidence type="ECO:0000313" key="7">
    <source>
        <dbReference type="Proteomes" id="UP000238083"/>
    </source>
</evidence>
<evidence type="ECO:0000259" key="5">
    <source>
        <dbReference type="Pfam" id="PF18085"/>
    </source>
</evidence>
<evidence type="ECO:0000256" key="2">
    <source>
        <dbReference type="ARBA" id="ARBA00022741"/>
    </source>
</evidence>
<dbReference type="EMBL" id="PVZF01000019">
    <property type="protein sequence ID" value="PRY09914.1"/>
    <property type="molecule type" value="Genomic_DNA"/>
</dbReference>
<evidence type="ECO:0000256" key="1">
    <source>
        <dbReference type="ARBA" id="ARBA00022679"/>
    </source>
</evidence>
<dbReference type="GO" id="GO:0005524">
    <property type="term" value="F:ATP binding"/>
    <property type="evidence" value="ECO:0007669"/>
    <property type="project" value="UniProtKB-KW"/>
</dbReference>
<dbReference type="InterPro" id="IPR040999">
    <property type="entry name" value="Mak_N_cap"/>
</dbReference>
<keyword evidence="1" id="KW-0808">Transferase</keyword>
<organism evidence="6 7">
    <name type="scientific">Kineococcus rhizosphaerae</name>
    <dbReference type="NCBI Taxonomy" id="559628"/>
    <lineage>
        <taxon>Bacteria</taxon>
        <taxon>Bacillati</taxon>
        <taxon>Actinomycetota</taxon>
        <taxon>Actinomycetes</taxon>
        <taxon>Kineosporiales</taxon>
        <taxon>Kineosporiaceae</taxon>
        <taxon>Kineococcus</taxon>
    </lineage>
</organism>
<dbReference type="AlphaFoldDB" id="A0A2T0QWR5"/>
<name>A0A2T0QWR5_9ACTN</name>
<gene>
    <name evidence="6" type="ORF">CLV37_11922</name>
</gene>
<feature type="domain" description="Maltokinase N-terminal cap" evidence="5">
    <location>
        <begin position="28"/>
        <end position="111"/>
    </location>
</feature>
<dbReference type="GO" id="GO:0016301">
    <property type="term" value="F:kinase activity"/>
    <property type="evidence" value="ECO:0007669"/>
    <property type="project" value="UniProtKB-KW"/>
</dbReference>
<keyword evidence="2" id="KW-0547">Nucleotide-binding</keyword>
<accession>A0A2T0QWR5</accession>
<protein>
    <recommendedName>
        <fullName evidence="5">Maltokinase N-terminal cap domain-containing protein</fullName>
    </recommendedName>
</protein>
<dbReference type="NCBIfam" id="NF047744">
    <property type="entry name" value="CG0192_rel"/>
    <property type="match status" value="1"/>
</dbReference>